<feature type="domain" description="Bacterial purine repressor N-terminal" evidence="7">
    <location>
        <begin position="5"/>
        <end position="73"/>
    </location>
</feature>
<evidence type="ECO:0000256" key="4">
    <source>
        <dbReference type="ARBA" id="ARBA00023163"/>
    </source>
</evidence>
<sequence>MDKFKKNERIGAILYILTNNPNSIFTYNYFVEKFNSSKTTISGDIVTVKELVDKLSIGYVETIAGAGGGVRFVYNVPSESSEEFLKKLCHRISDESRVIPGGFIFVMDILYSPDISSKIGTIFASKFADKNIEYVVTIETKGIPIALMTAKTLNVPLVIIRKDARITEGPTVSINYISGSTGKIQTMSLSRKSMKEGARVLIIDDFMKAGGTAKGIIDMMKEFKAEVEGIGVFMSTEEPKKKLVDEFESLLILKEINEQKGEIVLKTKKELTEE</sequence>
<dbReference type="Pfam" id="PF09182">
    <property type="entry name" value="PuR_N"/>
    <property type="match status" value="1"/>
</dbReference>
<dbReference type="HOGENOM" id="CLU_088227_0_0_9"/>
<dbReference type="Pfam" id="PF00156">
    <property type="entry name" value="Pribosyltran"/>
    <property type="match status" value="1"/>
</dbReference>
<evidence type="ECO:0000313" key="8">
    <source>
        <dbReference type="EMBL" id="AFS79383.1"/>
    </source>
</evidence>
<dbReference type="InterPro" id="IPR015265">
    <property type="entry name" value="PuR_N"/>
</dbReference>
<dbReference type="GO" id="GO:0045892">
    <property type="term" value="P:negative regulation of DNA-templated transcription"/>
    <property type="evidence" value="ECO:0007669"/>
    <property type="project" value="InterPro"/>
</dbReference>
<keyword evidence="2" id="KW-0805">Transcription regulation</keyword>
<evidence type="ECO:0000256" key="5">
    <source>
        <dbReference type="ARBA" id="ARBA00049656"/>
    </source>
</evidence>
<dbReference type="PANTHER" id="PTHR43864">
    <property type="entry name" value="HYPOXANTHINE/GUANINE PHOSPHORIBOSYLTRANSFERASE"/>
    <property type="match status" value="1"/>
</dbReference>
<dbReference type="InterPro" id="IPR036390">
    <property type="entry name" value="WH_DNA-bd_sf"/>
</dbReference>
<dbReference type="InterPro" id="IPR000836">
    <property type="entry name" value="PRTase_dom"/>
</dbReference>
<comment type="similarity">
    <text evidence="5">Belongs to the purine/pyrimidine phosphoribosyltransferase family. PurR subfamily.</text>
</comment>
<dbReference type="PATRIC" id="fig|1128398.3.peg.2463"/>
<evidence type="ECO:0000256" key="1">
    <source>
        <dbReference type="ARBA" id="ARBA00011738"/>
    </source>
</evidence>
<dbReference type="GO" id="GO:0045982">
    <property type="term" value="P:negative regulation of purine nucleobase metabolic process"/>
    <property type="evidence" value="ECO:0007669"/>
    <property type="project" value="InterPro"/>
</dbReference>
<feature type="domain" description="Phosphoribosyltransferase" evidence="6">
    <location>
        <begin position="112"/>
        <end position="245"/>
    </location>
</feature>
<organism evidence="8 9">
    <name type="scientific">Gottschalkia acidurici (strain ATCC 7906 / DSM 604 / BCRC 14475 / CIP 104303 / KCTC 5404 / NCIMB 10678 / 9a)</name>
    <name type="common">Clostridium acidurici</name>
    <dbReference type="NCBI Taxonomy" id="1128398"/>
    <lineage>
        <taxon>Bacteria</taxon>
        <taxon>Bacillati</taxon>
        <taxon>Bacillota</taxon>
        <taxon>Tissierellia</taxon>
        <taxon>Tissierellales</taxon>
        <taxon>Gottschalkiaceae</taxon>
        <taxon>Gottschalkia</taxon>
    </lineage>
</organism>
<dbReference type="KEGG" id="cad:Curi_c23880"/>
<gene>
    <name evidence="8" type="primary">purR</name>
    <name evidence="8" type="ordered locus">Curi_c23880</name>
</gene>
<keyword evidence="3 8" id="KW-0238">DNA-binding</keyword>
<dbReference type="SUPFAM" id="SSF53271">
    <property type="entry name" value="PRTase-like"/>
    <property type="match status" value="1"/>
</dbReference>
<evidence type="ECO:0000259" key="7">
    <source>
        <dbReference type="Pfam" id="PF09182"/>
    </source>
</evidence>
<evidence type="ECO:0000259" key="6">
    <source>
        <dbReference type="Pfam" id="PF00156"/>
    </source>
</evidence>
<dbReference type="CDD" id="cd06223">
    <property type="entry name" value="PRTases_typeI"/>
    <property type="match status" value="1"/>
</dbReference>
<accession>K0B021</accession>
<dbReference type="RefSeq" id="WP_014968517.1">
    <property type="nucleotide sequence ID" value="NC_018664.1"/>
</dbReference>
<keyword evidence="9" id="KW-1185">Reference proteome</keyword>
<dbReference type="SUPFAM" id="SSF46785">
    <property type="entry name" value="Winged helix' DNA-binding domain"/>
    <property type="match status" value="1"/>
</dbReference>
<dbReference type="InterPro" id="IPR050118">
    <property type="entry name" value="Pur/Pyrimidine_PRTase"/>
</dbReference>
<proteinExistence type="inferred from homology"/>
<dbReference type="EMBL" id="CP003326">
    <property type="protein sequence ID" value="AFS79383.1"/>
    <property type="molecule type" value="Genomic_DNA"/>
</dbReference>
<evidence type="ECO:0000256" key="3">
    <source>
        <dbReference type="ARBA" id="ARBA00023125"/>
    </source>
</evidence>
<reference evidence="8 9" key="1">
    <citation type="journal article" date="2012" name="PLoS ONE">
        <title>The purine-utilizing bacterium Clostridium acidurici 9a: a genome-guided metabolic reconsideration.</title>
        <authorList>
            <person name="Hartwich K."/>
            <person name="Poehlein A."/>
            <person name="Daniel R."/>
        </authorList>
    </citation>
    <scope>NUCLEOTIDE SEQUENCE [LARGE SCALE GENOMIC DNA]</scope>
    <source>
        <strain evidence="9">ATCC 7906 / DSM 604 / BCRC 14475 / CIP 104303 / KCTC 5404 / NCIMB 10678 / 9a</strain>
    </source>
</reference>
<dbReference type="eggNOG" id="COG0503">
    <property type="taxonomic scope" value="Bacteria"/>
</dbReference>
<evidence type="ECO:0000256" key="2">
    <source>
        <dbReference type="ARBA" id="ARBA00023015"/>
    </source>
</evidence>
<dbReference type="AlphaFoldDB" id="K0B021"/>
<dbReference type="PANTHER" id="PTHR43864:SF2">
    <property type="entry name" value="PUR OPERON REPRESSOR"/>
    <property type="match status" value="1"/>
</dbReference>
<dbReference type="NCBIfam" id="TIGR01743">
    <property type="entry name" value="purR_Bsub"/>
    <property type="match status" value="1"/>
</dbReference>
<dbReference type="OrthoDB" id="4213751at2"/>
<dbReference type="Gene3D" id="1.10.10.10">
    <property type="entry name" value="Winged helix-like DNA-binding domain superfamily/Winged helix DNA-binding domain"/>
    <property type="match status" value="1"/>
</dbReference>
<dbReference type="InterPro" id="IPR036388">
    <property type="entry name" value="WH-like_DNA-bd_sf"/>
</dbReference>
<dbReference type="Gene3D" id="3.40.50.2020">
    <property type="match status" value="1"/>
</dbReference>
<keyword evidence="4" id="KW-0804">Transcription</keyword>
<dbReference type="InterPro" id="IPR010078">
    <property type="entry name" value="PurR_Bsub"/>
</dbReference>
<dbReference type="Proteomes" id="UP000006094">
    <property type="component" value="Chromosome"/>
</dbReference>
<name>K0B021_GOTA9</name>
<evidence type="ECO:0000313" key="9">
    <source>
        <dbReference type="Proteomes" id="UP000006094"/>
    </source>
</evidence>
<comment type="subunit">
    <text evidence="1">Homodimer.</text>
</comment>
<dbReference type="STRING" id="1128398.Curi_c23880"/>
<protein>
    <submittedName>
        <fullName evidence="8">Hypoxanthine DNA-binding transcriptional repressor PurR</fullName>
    </submittedName>
</protein>
<dbReference type="GO" id="GO:0003677">
    <property type="term" value="F:DNA binding"/>
    <property type="evidence" value="ECO:0007669"/>
    <property type="project" value="UniProtKB-KW"/>
</dbReference>
<dbReference type="InterPro" id="IPR029057">
    <property type="entry name" value="PRTase-like"/>
</dbReference>